<name>K9EVR7_9ACTO</name>
<protein>
    <submittedName>
        <fullName evidence="1">Uncharacterized protein</fullName>
    </submittedName>
</protein>
<evidence type="ECO:0000313" key="2">
    <source>
        <dbReference type="Proteomes" id="UP000009888"/>
    </source>
</evidence>
<dbReference type="STRING" id="202789.GCA_001457435_01287"/>
<evidence type="ECO:0000313" key="1">
    <source>
        <dbReference type="EMBL" id="EKU95077.1"/>
    </source>
</evidence>
<accession>K9EVR7</accession>
<dbReference type="HOGENOM" id="CLU_1358056_0_0_11"/>
<organism evidence="1 2">
    <name type="scientific">Actinobaculum massiliense ACS-171-V-Col2</name>
    <dbReference type="NCBI Taxonomy" id="883066"/>
    <lineage>
        <taxon>Bacteria</taxon>
        <taxon>Bacillati</taxon>
        <taxon>Actinomycetota</taxon>
        <taxon>Actinomycetes</taxon>
        <taxon>Actinomycetales</taxon>
        <taxon>Actinomycetaceae</taxon>
        <taxon>Actinobaculum</taxon>
    </lineage>
</organism>
<dbReference type="EMBL" id="AGWL01000005">
    <property type="protein sequence ID" value="EKU95077.1"/>
    <property type="molecule type" value="Genomic_DNA"/>
</dbReference>
<dbReference type="Proteomes" id="UP000009888">
    <property type="component" value="Unassembled WGS sequence"/>
</dbReference>
<keyword evidence="2" id="KW-1185">Reference proteome</keyword>
<comment type="caution">
    <text evidence="1">The sequence shown here is derived from an EMBL/GenBank/DDBJ whole genome shotgun (WGS) entry which is preliminary data.</text>
</comment>
<dbReference type="AlphaFoldDB" id="K9EVR7"/>
<gene>
    <name evidence="1" type="ORF">HMPREF9233_00838</name>
</gene>
<sequence length="201" mass="22334">MKSADRGSAIPGPQRTHDFDDRCLGIPRRRGFAVRRQRIALGTVFSRGSAAASSADGSLETAPSVLVPLAPVALIIALVLTHCVDPAGDPRRLLLRPFRRCGAVCRPGNCCALPRARFLRIRGDLRVMRGPVVRVRFVRVKLNTWLMTRRFQVRGLPWRAPRIREAAPRSKPVLGHTQAVARPQWLTHTQVVARPMVPKLP</sequence>
<proteinExistence type="predicted"/>
<reference evidence="1 2" key="1">
    <citation type="submission" date="2012-09" db="EMBL/GenBank/DDBJ databases">
        <title>The Genome Sequence of Actinobaculum massiliae ACS-171-V-COL2.</title>
        <authorList>
            <consortium name="The Broad Institute Genome Sequencing Platform"/>
            <person name="Earl A."/>
            <person name="Ward D."/>
            <person name="Feldgarden M."/>
            <person name="Gevers D."/>
            <person name="Saerens B."/>
            <person name="Vaneechoutte M."/>
            <person name="Walker B."/>
            <person name="Young S.K."/>
            <person name="Zeng Q."/>
            <person name="Gargeya S."/>
            <person name="Fitzgerald M."/>
            <person name="Haas B."/>
            <person name="Abouelleil A."/>
            <person name="Alvarado L."/>
            <person name="Arachchi H.M."/>
            <person name="Berlin A."/>
            <person name="Chapman S.B."/>
            <person name="Goldberg J."/>
            <person name="Griggs A."/>
            <person name="Gujja S."/>
            <person name="Hansen M."/>
            <person name="Howarth C."/>
            <person name="Imamovic A."/>
            <person name="Larimer J."/>
            <person name="McCowen C."/>
            <person name="Montmayeur A."/>
            <person name="Murphy C."/>
            <person name="Neiman D."/>
            <person name="Pearson M."/>
            <person name="Priest M."/>
            <person name="Roberts A."/>
            <person name="Saif S."/>
            <person name="Shea T."/>
            <person name="Sisk P."/>
            <person name="Sykes S."/>
            <person name="Wortman J."/>
            <person name="Nusbaum C."/>
            <person name="Birren B."/>
        </authorList>
    </citation>
    <scope>NUCLEOTIDE SEQUENCE [LARGE SCALE GENOMIC DNA]</scope>
    <source>
        <strain evidence="2">ACS-171-V-Col2</strain>
    </source>
</reference>